<dbReference type="AlphaFoldDB" id="K7YHL1"/>
<gene>
    <name evidence="1" type="ORF">A1OE_881</name>
</gene>
<keyword evidence="2" id="KW-1185">Reference proteome</keyword>
<dbReference type="EMBL" id="CP003539">
    <property type="protein sequence ID" value="AFX99065.1"/>
    <property type="molecule type" value="Genomic_DNA"/>
</dbReference>
<protein>
    <submittedName>
        <fullName evidence="1">Uncharacterized protein</fullName>
    </submittedName>
</protein>
<dbReference type="HOGENOM" id="CLU_3213803_0_0_5"/>
<sequence>MIRIKKDKLIFKKSARQSQDIVNQPLIFASARLPLFYKVLVINK</sequence>
<organism evidence="1 2">
    <name type="scientific">Candidatus Endolissoclinum faulkneri L2</name>
    <dbReference type="NCBI Taxonomy" id="1193729"/>
    <lineage>
        <taxon>Bacteria</taxon>
        <taxon>Pseudomonadati</taxon>
        <taxon>Pseudomonadota</taxon>
        <taxon>Alphaproteobacteria</taxon>
        <taxon>Rhodospirillales</taxon>
        <taxon>Rhodospirillaceae</taxon>
        <taxon>Candidatus Endolissoclinum</taxon>
    </lineage>
</organism>
<proteinExistence type="predicted"/>
<dbReference type="Proteomes" id="UP000010077">
    <property type="component" value="Chromosome"/>
</dbReference>
<evidence type="ECO:0000313" key="1">
    <source>
        <dbReference type="EMBL" id="AFX99065.1"/>
    </source>
</evidence>
<evidence type="ECO:0000313" key="2">
    <source>
        <dbReference type="Proteomes" id="UP000010077"/>
    </source>
</evidence>
<accession>K7YHL1</accession>
<reference evidence="1 2" key="1">
    <citation type="journal article" date="2012" name="Proc. Natl. Acad. Sci. U.S.A.">
        <title>Genome streamlining and chemical defense in a coral reef symbiosis.</title>
        <authorList>
            <person name="Kwan J.C."/>
            <person name="Donia M.S."/>
            <person name="Han A.W."/>
            <person name="Hirose E."/>
            <person name="Haygood M.G."/>
            <person name="Schmidt E.W."/>
        </authorList>
    </citation>
    <scope>NUCLEOTIDE SEQUENCE [LARGE SCALE GENOMIC DNA]</scope>
    <source>
        <strain evidence="1 2">L2</strain>
    </source>
</reference>
<name>K7YHL1_9PROT</name>
<dbReference type="KEGG" id="thal:A1OE_881"/>
<dbReference type="STRING" id="1193729.A1OE_881"/>